<accession>A0A3P8DF94</accession>
<protein>
    <submittedName>
        <fullName evidence="1">Uncharacterized protein</fullName>
    </submittedName>
</protein>
<evidence type="ECO:0000313" key="2">
    <source>
        <dbReference type="Proteomes" id="UP000277204"/>
    </source>
</evidence>
<organism evidence="1 2">
    <name type="scientific">Schistosoma margrebowiei</name>
    <dbReference type="NCBI Taxonomy" id="48269"/>
    <lineage>
        <taxon>Eukaryota</taxon>
        <taxon>Metazoa</taxon>
        <taxon>Spiralia</taxon>
        <taxon>Lophotrochozoa</taxon>
        <taxon>Platyhelminthes</taxon>
        <taxon>Trematoda</taxon>
        <taxon>Digenea</taxon>
        <taxon>Strigeidida</taxon>
        <taxon>Schistosomatoidea</taxon>
        <taxon>Schistosomatidae</taxon>
        <taxon>Schistosoma</taxon>
    </lineage>
</organism>
<sequence>MERTDTLGRSSFDITLLIVDVSLVLLVERLVSPGSAELPSSSLTGTSISRGGFEEFSTLNTGNDVSWLLICVKHIGNCANFIIELRPDGLLCRAKLITVLSAPRKQNSNHSSIVANGKSRKFCDFPRLTRRT</sequence>
<proteinExistence type="predicted"/>
<keyword evidence="2" id="KW-1185">Reference proteome</keyword>
<dbReference type="EMBL" id="UZAI01017828">
    <property type="protein sequence ID" value="VDP30135.1"/>
    <property type="molecule type" value="Genomic_DNA"/>
</dbReference>
<reference evidence="1 2" key="1">
    <citation type="submission" date="2018-11" db="EMBL/GenBank/DDBJ databases">
        <authorList>
            <consortium name="Pathogen Informatics"/>
        </authorList>
    </citation>
    <scope>NUCLEOTIDE SEQUENCE [LARGE SCALE GENOMIC DNA]</scope>
    <source>
        <strain evidence="1 2">Zambia</strain>
    </source>
</reference>
<dbReference type="AlphaFoldDB" id="A0A3P8DF94"/>
<evidence type="ECO:0000313" key="1">
    <source>
        <dbReference type="EMBL" id="VDP30135.1"/>
    </source>
</evidence>
<dbReference type="Proteomes" id="UP000277204">
    <property type="component" value="Unassembled WGS sequence"/>
</dbReference>
<name>A0A3P8DF94_9TREM</name>
<gene>
    <name evidence="1" type="ORF">SMRZ_LOCUS19021</name>
</gene>